<evidence type="ECO:0000313" key="2">
    <source>
        <dbReference type="Proteomes" id="UP000321820"/>
    </source>
</evidence>
<proteinExistence type="predicted"/>
<dbReference type="Proteomes" id="UP000321820">
    <property type="component" value="Chromosome"/>
</dbReference>
<reference evidence="1 2" key="1">
    <citation type="submission" date="2019-08" db="EMBL/GenBank/DDBJ databases">
        <title>Complete genome sequence of Terriglobus albidus strain ORNL.</title>
        <authorList>
            <person name="Podar M."/>
        </authorList>
    </citation>
    <scope>NUCLEOTIDE SEQUENCE [LARGE SCALE GENOMIC DNA]</scope>
    <source>
        <strain evidence="1 2">ORNL</strain>
    </source>
</reference>
<accession>A0A5B9E8Z9</accession>
<dbReference type="KEGG" id="talb:FTW19_01240"/>
<gene>
    <name evidence="1" type="ORF">FTW19_01240</name>
</gene>
<dbReference type="EMBL" id="CP042806">
    <property type="protein sequence ID" value="QEE26747.1"/>
    <property type="molecule type" value="Genomic_DNA"/>
</dbReference>
<sequence>MPQFRNVFERFSKIYAGLGDEQLLSLANDLDQLELDAQEALQAELLHRRLELHSAVGAETPEETHPEHGEKLDGPESEWVFETTSQALAAKSALESAGIRAIVNLPPSKFYANSPSVTFVSNGTEKLREIYEDLQASDNEEPVGDFVFPTCPACGREDVLLTSVEPFNTWECESCSHTWQES</sequence>
<keyword evidence="2" id="KW-1185">Reference proteome</keyword>
<dbReference type="RefSeq" id="WP_147645885.1">
    <property type="nucleotide sequence ID" value="NZ_CP042806.1"/>
</dbReference>
<organism evidence="1 2">
    <name type="scientific">Terriglobus albidus</name>
    <dbReference type="NCBI Taxonomy" id="1592106"/>
    <lineage>
        <taxon>Bacteria</taxon>
        <taxon>Pseudomonadati</taxon>
        <taxon>Acidobacteriota</taxon>
        <taxon>Terriglobia</taxon>
        <taxon>Terriglobales</taxon>
        <taxon>Acidobacteriaceae</taxon>
        <taxon>Terriglobus</taxon>
    </lineage>
</organism>
<name>A0A5B9E8Z9_9BACT</name>
<dbReference type="AlphaFoldDB" id="A0A5B9E8Z9"/>
<evidence type="ECO:0000313" key="1">
    <source>
        <dbReference type="EMBL" id="QEE26747.1"/>
    </source>
</evidence>
<dbReference type="OrthoDB" id="119738at2"/>
<protein>
    <submittedName>
        <fullName evidence="1">Uncharacterized protein</fullName>
    </submittedName>
</protein>